<dbReference type="OrthoDB" id="5124234at2"/>
<dbReference type="Proteomes" id="UP000078437">
    <property type="component" value="Chromosome"/>
</dbReference>
<dbReference type="RefSeq" id="WP_067880748.1">
    <property type="nucleotide sequence ID" value="NZ_CP013979.1"/>
</dbReference>
<proteinExistence type="predicted"/>
<dbReference type="AlphaFoldDB" id="A0A191WK05"/>
<dbReference type="KEGG" id="agy:ATC03_19215"/>
<accession>A0A191WK05</accession>
<reference evidence="2 3" key="1">
    <citation type="journal article" date="2016" name="Int. J. Syst. Evol. Microbiol.">
        <title>Agromyces aureus sp. nov., isolated from the rhizosphere of Salix caprea L. grown in a heavy-metal-contaminated soil.</title>
        <authorList>
            <person name="Corretto E."/>
            <person name="Antonielli L."/>
            <person name="Sessitsch A."/>
            <person name="Compant S."/>
            <person name="Gorfer M."/>
            <person name="Kuffner M."/>
            <person name="Brader G."/>
        </authorList>
    </citation>
    <scope>NUCLEOTIDE SEQUENCE [LARGE SCALE GENOMIC DNA]</scope>
    <source>
        <strain evidence="2 3">AR33</strain>
    </source>
</reference>
<dbReference type="EMBL" id="CP013979">
    <property type="protein sequence ID" value="ANJ28509.1"/>
    <property type="molecule type" value="Genomic_DNA"/>
</dbReference>
<organism evidence="2 3">
    <name type="scientific">Agromyces aureus</name>
    <dbReference type="NCBI Taxonomy" id="453304"/>
    <lineage>
        <taxon>Bacteria</taxon>
        <taxon>Bacillati</taxon>
        <taxon>Actinomycetota</taxon>
        <taxon>Actinomycetes</taxon>
        <taxon>Micrococcales</taxon>
        <taxon>Microbacteriaceae</taxon>
        <taxon>Agromyces</taxon>
    </lineage>
</organism>
<name>A0A191WK05_9MICO</name>
<dbReference type="STRING" id="453304.ATC03_19215"/>
<reference evidence="3" key="2">
    <citation type="submission" date="2016-01" db="EMBL/GenBank/DDBJ databases">
        <title>Complete genome sequence of Agromyces aureus AR33T and comparison with related organisms.</title>
        <authorList>
            <person name="Corretto E."/>
            <person name="Antonielli L."/>
            <person name="Sessitsch A."/>
            <person name="Brader G."/>
        </authorList>
    </citation>
    <scope>NUCLEOTIDE SEQUENCE [LARGE SCALE GENOMIC DNA]</scope>
    <source>
        <strain evidence="3">AR33</strain>
    </source>
</reference>
<gene>
    <name evidence="2" type="ORF">ATC03_19215</name>
</gene>
<protein>
    <submittedName>
        <fullName evidence="2">Uncharacterized protein</fullName>
    </submittedName>
</protein>
<evidence type="ECO:0000256" key="1">
    <source>
        <dbReference type="SAM" id="MobiDB-lite"/>
    </source>
</evidence>
<evidence type="ECO:0000313" key="3">
    <source>
        <dbReference type="Proteomes" id="UP000078437"/>
    </source>
</evidence>
<keyword evidence="3" id="KW-1185">Reference proteome</keyword>
<evidence type="ECO:0000313" key="2">
    <source>
        <dbReference type="EMBL" id="ANJ28509.1"/>
    </source>
</evidence>
<sequence length="191" mass="19563">MPTGAPPRRNAAGRSSAARGIRADRNGAARNCADRSSAARGIRSLVAVVVVATGTLGLTACAADQGAFEKAVPAAVLAAGPNIADTYLSFSSGPAGRGFWLRLYLDDTGVEASAESIDAALEAAYLASPSEPTGITLDIAAAPKPDEVELTTGSIPIEDAADEAGLPWADNEIHLSSAALDERYGPWQETR</sequence>
<feature type="region of interest" description="Disordered" evidence="1">
    <location>
        <begin position="1"/>
        <end position="20"/>
    </location>
</feature>